<accession>A0A1X7UTG4</accession>
<proteinExistence type="predicted"/>
<dbReference type="InParanoid" id="A0A1X7UTG4"/>
<dbReference type="EnsemblMetazoa" id="Aqu2.1.30961_001">
    <property type="protein sequence ID" value="Aqu2.1.30961_001"/>
    <property type="gene ID" value="Aqu2.1.30961"/>
</dbReference>
<dbReference type="AlphaFoldDB" id="A0A1X7UTG4"/>
<name>A0A1X7UTG4_AMPQE</name>
<sequence length="70" mass="8108">MLSLINDDSEQPRKNPTCDANFTLQCKKKSGTKTRKEAQERTEEKGDTDKVERGDSTKENYLEQFWPALK</sequence>
<feature type="compositionally biased region" description="Basic and acidic residues" evidence="1">
    <location>
        <begin position="34"/>
        <end position="61"/>
    </location>
</feature>
<evidence type="ECO:0000256" key="1">
    <source>
        <dbReference type="SAM" id="MobiDB-lite"/>
    </source>
</evidence>
<evidence type="ECO:0000313" key="2">
    <source>
        <dbReference type="EnsemblMetazoa" id="Aqu2.1.30961_001"/>
    </source>
</evidence>
<protein>
    <submittedName>
        <fullName evidence="2">Uncharacterized protein</fullName>
    </submittedName>
</protein>
<organism evidence="2">
    <name type="scientific">Amphimedon queenslandica</name>
    <name type="common">Sponge</name>
    <dbReference type="NCBI Taxonomy" id="400682"/>
    <lineage>
        <taxon>Eukaryota</taxon>
        <taxon>Metazoa</taxon>
        <taxon>Porifera</taxon>
        <taxon>Demospongiae</taxon>
        <taxon>Heteroscleromorpha</taxon>
        <taxon>Haplosclerida</taxon>
        <taxon>Niphatidae</taxon>
        <taxon>Amphimedon</taxon>
    </lineage>
</organism>
<feature type="region of interest" description="Disordered" evidence="1">
    <location>
        <begin position="1"/>
        <end position="70"/>
    </location>
</feature>
<reference evidence="2" key="1">
    <citation type="submission" date="2017-05" db="UniProtKB">
        <authorList>
            <consortium name="EnsemblMetazoa"/>
        </authorList>
    </citation>
    <scope>IDENTIFICATION</scope>
</reference>